<proteinExistence type="inferred from homology"/>
<dbReference type="NCBIfam" id="TIGR02606">
    <property type="entry name" value="antidote_CC2985"/>
    <property type="match status" value="1"/>
</dbReference>
<reference evidence="4" key="1">
    <citation type="journal article" date="2019" name="Int. J. Syst. Evol. Microbiol.">
        <title>The Global Catalogue of Microorganisms (GCM) 10K type strain sequencing project: providing services to taxonomists for standard genome sequencing and annotation.</title>
        <authorList>
            <consortium name="The Broad Institute Genomics Platform"/>
            <consortium name="The Broad Institute Genome Sequencing Center for Infectious Disease"/>
            <person name="Wu L."/>
            <person name="Ma J."/>
        </authorList>
    </citation>
    <scope>NUCLEOTIDE SEQUENCE [LARGE SCALE GENOMIC DNA]</scope>
    <source>
        <strain evidence="4">KCTC 42964</strain>
    </source>
</reference>
<protein>
    <submittedName>
        <fullName evidence="3">Type II toxin-antitoxin system ParD family antitoxin</fullName>
    </submittedName>
</protein>
<comment type="similarity">
    <text evidence="1">Belongs to the ParD antitoxin family.</text>
</comment>
<accession>A0ABV7KT91</accession>
<dbReference type="InterPro" id="IPR010985">
    <property type="entry name" value="Ribbon_hlx_hlx"/>
</dbReference>
<keyword evidence="4" id="KW-1185">Reference proteome</keyword>
<sequence>MTPIDLGPHFERLIADEIASGRYASAGEVVRDGLRLVEERRQRLEALDRAIDAGLASGIAEDFSWDDMQARVRTRVADRQS</sequence>
<keyword evidence="2" id="KW-1277">Toxin-antitoxin system</keyword>
<organism evidence="3 4">
    <name type="scientific">Marinibaculum pumilum</name>
    <dbReference type="NCBI Taxonomy" id="1766165"/>
    <lineage>
        <taxon>Bacteria</taxon>
        <taxon>Pseudomonadati</taxon>
        <taxon>Pseudomonadota</taxon>
        <taxon>Alphaproteobacteria</taxon>
        <taxon>Rhodospirillales</taxon>
        <taxon>Rhodospirillaceae</taxon>
        <taxon>Marinibaculum</taxon>
    </lineage>
</organism>
<evidence type="ECO:0000313" key="4">
    <source>
        <dbReference type="Proteomes" id="UP001595528"/>
    </source>
</evidence>
<name>A0ABV7KT91_9PROT</name>
<dbReference type="InterPro" id="IPR038296">
    <property type="entry name" value="ParD_sf"/>
</dbReference>
<dbReference type="SUPFAM" id="SSF47598">
    <property type="entry name" value="Ribbon-helix-helix"/>
    <property type="match status" value="1"/>
</dbReference>
<dbReference type="Pfam" id="PF03693">
    <property type="entry name" value="ParD_antitoxin"/>
    <property type="match status" value="1"/>
</dbReference>
<dbReference type="PANTHER" id="PTHR36582">
    <property type="entry name" value="ANTITOXIN PARD"/>
    <property type="match status" value="1"/>
</dbReference>
<evidence type="ECO:0000256" key="2">
    <source>
        <dbReference type="ARBA" id="ARBA00022649"/>
    </source>
</evidence>
<dbReference type="PANTHER" id="PTHR36582:SF2">
    <property type="entry name" value="ANTITOXIN PARD"/>
    <property type="match status" value="1"/>
</dbReference>
<evidence type="ECO:0000313" key="3">
    <source>
        <dbReference type="EMBL" id="MFC3225603.1"/>
    </source>
</evidence>
<dbReference type="Proteomes" id="UP001595528">
    <property type="component" value="Unassembled WGS sequence"/>
</dbReference>
<dbReference type="RefSeq" id="WP_379897339.1">
    <property type="nucleotide sequence ID" value="NZ_JBHRTR010000001.1"/>
</dbReference>
<dbReference type="EMBL" id="JBHRTR010000001">
    <property type="protein sequence ID" value="MFC3225603.1"/>
    <property type="molecule type" value="Genomic_DNA"/>
</dbReference>
<dbReference type="Gene3D" id="6.10.10.120">
    <property type="entry name" value="Antitoxin ParD1-like"/>
    <property type="match status" value="1"/>
</dbReference>
<evidence type="ECO:0000256" key="1">
    <source>
        <dbReference type="ARBA" id="ARBA00008580"/>
    </source>
</evidence>
<gene>
    <name evidence="3" type="ORF">ACFOGJ_00070</name>
</gene>
<comment type="caution">
    <text evidence="3">The sequence shown here is derived from an EMBL/GenBank/DDBJ whole genome shotgun (WGS) entry which is preliminary data.</text>
</comment>
<dbReference type="InterPro" id="IPR022789">
    <property type="entry name" value="ParD"/>
</dbReference>